<dbReference type="EMBL" id="FSRQ01000002">
    <property type="protein sequence ID" value="SIO20703.1"/>
    <property type="molecule type" value="Genomic_DNA"/>
</dbReference>
<dbReference type="AlphaFoldDB" id="A0A1N6HLT7"/>
<dbReference type="STRING" id="59733.SAMN05421769_2646"/>
<dbReference type="RefSeq" id="WP_228418725.1">
    <property type="nucleotide sequence ID" value="NZ_FSRQ01000002.1"/>
</dbReference>
<accession>A0A1N6HLT7</accession>
<evidence type="ECO:0000313" key="1">
    <source>
        <dbReference type="EMBL" id="SIO20703.1"/>
    </source>
</evidence>
<sequence>MSLSRDQNIDGRKRFTNPVRLPEAINNDEAVNYGQATELALDATNTRFLTRSVSNSATYDLSGYGSPKMTNIVCKGNGGFSLDIDGFEKGMTVKVSNTTGQTIDVNFNNGSVSTAVDIKNWAEFHVDSEGDIIRTDANYATII</sequence>
<protein>
    <submittedName>
        <fullName evidence="1">Uncharacterized protein</fullName>
    </submittedName>
</protein>
<name>A0A1N6HLT7_9FLAO</name>
<keyword evidence="2" id="KW-1185">Reference proteome</keyword>
<reference evidence="2" key="1">
    <citation type="submission" date="2016-12" db="EMBL/GenBank/DDBJ databases">
        <authorList>
            <person name="Varghese N."/>
            <person name="Submissions S."/>
        </authorList>
    </citation>
    <scope>NUCLEOTIDE SEQUENCE [LARGE SCALE GENOMIC DNA]</scope>
    <source>
        <strain evidence="2">DSM 16779</strain>
    </source>
</reference>
<evidence type="ECO:0000313" key="2">
    <source>
        <dbReference type="Proteomes" id="UP000184782"/>
    </source>
</evidence>
<proteinExistence type="predicted"/>
<organism evidence="1 2">
    <name type="scientific">Chryseobacterium scophthalmum</name>
    <dbReference type="NCBI Taxonomy" id="59733"/>
    <lineage>
        <taxon>Bacteria</taxon>
        <taxon>Pseudomonadati</taxon>
        <taxon>Bacteroidota</taxon>
        <taxon>Flavobacteriia</taxon>
        <taxon>Flavobacteriales</taxon>
        <taxon>Weeksellaceae</taxon>
        <taxon>Chryseobacterium group</taxon>
        <taxon>Chryseobacterium</taxon>
    </lineage>
</organism>
<dbReference type="Proteomes" id="UP000184782">
    <property type="component" value="Unassembled WGS sequence"/>
</dbReference>
<gene>
    <name evidence="1" type="ORF">SAMN05421769_2646</name>
</gene>